<evidence type="ECO:0000256" key="6">
    <source>
        <dbReference type="ARBA" id="ARBA00022723"/>
    </source>
</evidence>
<dbReference type="GO" id="GO:0042773">
    <property type="term" value="P:ATP synthesis coupled electron transport"/>
    <property type="evidence" value="ECO:0007669"/>
    <property type="project" value="TreeGrafter"/>
</dbReference>
<dbReference type="PROSITE" id="PS50857">
    <property type="entry name" value="COX2_CUA"/>
    <property type="match status" value="1"/>
</dbReference>
<protein>
    <recommendedName>
        <fullName evidence="12">Cytochrome aa3 subunit 2</fullName>
    </recommendedName>
</protein>
<keyword evidence="3" id="KW-0813">Transport</keyword>
<dbReference type="InterPro" id="IPR034236">
    <property type="entry name" value="CuRO_CcO_Caa3_II"/>
</dbReference>
<dbReference type="InterPro" id="IPR045187">
    <property type="entry name" value="CcO_II"/>
</dbReference>
<feature type="transmembrane region" description="Helical" evidence="14">
    <location>
        <begin position="87"/>
        <end position="111"/>
    </location>
</feature>
<dbReference type="NCBIfam" id="TIGR02866">
    <property type="entry name" value="CoxB"/>
    <property type="match status" value="1"/>
</dbReference>
<evidence type="ECO:0000256" key="1">
    <source>
        <dbReference type="ARBA" id="ARBA00004141"/>
    </source>
</evidence>
<dbReference type="SUPFAM" id="SSF49503">
    <property type="entry name" value="Cupredoxins"/>
    <property type="match status" value="1"/>
</dbReference>
<comment type="caution">
    <text evidence="16">The sequence shown here is derived from an EMBL/GenBank/DDBJ whole genome shotgun (WGS) entry which is preliminary data.</text>
</comment>
<proteinExistence type="inferred from homology"/>
<dbReference type="PROSITE" id="PS51257">
    <property type="entry name" value="PROKAR_LIPOPROTEIN"/>
    <property type="match status" value="1"/>
</dbReference>
<dbReference type="PROSITE" id="PS00078">
    <property type="entry name" value="COX2"/>
    <property type="match status" value="1"/>
</dbReference>
<dbReference type="AlphaFoldDB" id="A0A5D4GSG7"/>
<feature type="domain" description="Cytochrome oxidase subunit II copper A binding" evidence="15">
    <location>
        <begin position="122"/>
        <end position="233"/>
    </location>
</feature>
<keyword evidence="6" id="KW-0479">Metal-binding</keyword>
<keyword evidence="10 14" id="KW-0472">Membrane</keyword>
<gene>
    <name evidence="16" type="primary">coxB</name>
    <name evidence="16" type="ORF">FY036_18395</name>
</gene>
<evidence type="ECO:0000256" key="8">
    <source>
        <dbReference type="ARBA" id="ARBA00022989"/>
    </source>
</evidence>
<dbReference type="RefSeq" id="WP_148916215.1">
    <property type="nucleotide sequence ID" value="NZ_VSZS01000066.1"/>
</dbReference>
<dbReference type="GO" id="GO:0005507">
    <property type="term" value="F:copper ion binding"/>
    <property type="evidence" value="ECO:0007669"/>
    <property type="project" value="InterPro"/>
</dbReference>
<evidence type="ECO:0000256" key="13">
    <source>
        <dbReference type="ARBA" id="ARBA00047816"/>
    </source>
</evidence>
<evidence type="ECO:0000256" key="11">
    <source>
        <dbReference type="ARBA" id="ARBA00024688"/>
    </source>
</evidence>
<evidence type="ECO:0000256" key="3">
    <source>
        <dbReference type="ARBA" id="ARBA00022448"/>
    </source>
</evidence>
<evidence type="ECO:0000259" key="15">
    <source>
        <dbReference type="PROSITE" id="PS50857"/>
    </source>
</evidence>
<dbReference type="GO" id="GO:0016020">
    <property type="term" value="C:membrane"/>
    <property type="evidence" value="ECO:0007669"/>
    <property type="project" value="UniProtKB-SubCell"/>
</dbReference>
<dbReference type="GO" id="GO:0016491">
    <property type="term" value="F:oxidoreductase activity"/>
    <property type="evidence" value="ECO:0007669"/>
    <property type="project" value="UniProtKB-KW"/>
</dbReference>
<sequence length="241" mass="25769">MQKSAAAGAGFPPKGIFAGAAVACTLFLAGCSGPLSALEPEGPSARGAATLWWVMFYGSAAIFVAVSAVLAMALFRPAPLRRLGPEGMIRWGGIFFPLSNLVLLVIAAFVLGERLLATPRDPAPLRIEAVARQWQWEFRYPDGETSFDRLHMPAGRDVDFAVTSEDVIHSFWIPRLGGKIDAIPGHENVVRLRADRPGTFGGVCAEFCGPGHTVMTFTVEAHEEEDFLASVDELGNGEGGQ</sequence>
<evidence type="ECO:0000256" key="10">
    <source>
        <dbReference type="ARBA" id="ARBA00023136"/>
    </source>
</evidence>
<dbReference type="Pfam" id="PF00116">
    <property type="entry name" value="COX2"/>
    <property type="match status" value="1"/>
</dbReference>
<evidence type="ECO:0000256" key="5">
    <source>
        <dbReference type="ARBA" id="ARBA00022692"/>
    </source>
</evidence>
<dbReference type="EMBL" id="VSZS01000066">
    <property type="protein sequence ID" value="TYR30679.1"/>
    <property type="molecule type" value="Genomic_DNA"/>
</dbReference>
<dbReference type="PANTHER" id="PTHR22888">
    <property type="entry name" value="CYTOCHROME C OXIDASE, SUBUNIT II"/>
    <property type="match status" value="1"/>
</dbReference>
<reference evidence="16 17" key="2">
    <citation type="submission" date="2019-09" db="EMBL/GenBank/DDBJ databases">
        <title>Mesorhizobium sp. MaA-C15 isolated from Microcystis aeruginosa.</title>
        <authorList>
            <person name="Jeong S.E."/>
            <person name="Jin H.M."/>
            <person name="Jeon C.O."/>
        </authorList>
    </citation>
    <scope>NUCLEOTIDE SEQUENCE [LARGE SCALE GENOMIC DNA]</scope>
    <source>
        <strain evidence="16 17">MaA-C15</strain>
    </source>
</reference>
<keyword evidence="9" id="KW-0186">Copper</keyword>
<dbReference type="InterPro" id="IPR014222">
    <property type="entry name" value="Cyt_c_oxidase_su2"/>
</dbReference>
<evidence type="ECO:0000256" key="2">
    <source>
        <dbReference type="ARBA" id="ARBA00007866"/>
    </source>
</evidence>
<accession>A0A5D4GSG7</accession>
<dbReference type="Proteomes" id="UP000323258">
    <property type="component" value="Unassembled WGS sequence"/>
</dbReference>
<evidence type="ECO:0000313" key="16">
    <source>
        <dbReference type="EMBL" id="TYR30679.1"/>
    </source>
</evidence>
<organism evidence="16 17">
    <name type="scientific">Neoaquamicrobium microcysteis</name>
    <dbReference type="NCBI Taxonomy" id="2682781"/>
    <lineage>
        <taxon>Bacteria</taxon>
        <taxon>Pseudomonadati</taxon>
        <taxon>Pseudomonadota</taxon>
        <taxon>Alphaproteobacteria</taxon>
        <taxon>Hyphomicrobiales</taxon>
        <taxon>Phyllobacteriaceae</taxon>
        <taxon>Neoaquamicrobium</taxon>
    </lineage>
</organism>
<comment type="subcellular location">
    <subcellularLocation>
        <location evidence="1">Membrane</location>
        <topology evidence="1">Multi-pass membrane protein</topology>
    </subcellularLocation>
</comment>
<dbReference type="InterPro" id="IPR008972">
    <property type="entry name" value="Cupredoxin"/>
</dbReference>
<name>A0A5D4GSG7_9HYPH</name>
<evidence type="ECO:0000256" key="12">
    <source>
        <dbReference type="ARBA" id="ARBA00031399"/>
    </source>
</evidence>
<reference evidence="16 17" key="1">
    <citation type="submission" date="2019-08" db="EMBL/GenBank/DDBJ databases">
        <authorList>
            <person name="Seo Y.L."/>
        </authorList>
    </citation>
    <scope>NUCLEOTIDE SEQUENCE [LARGE SCALE GENOMIC DNA]</scope>
    <source>
        <strain evidence="16 17">MaA-C15</strain>
    </source>
</reference>
<dbReference type="InterPro" id="IPR002429">
    <property type="entry name" value="CcO_II-like_C"/>
</dbReference>
<comment type="similarity">
    <text evidence="2">Belongs to the cytochrome c oxidase subunit 2 family.</text>
</comment>
<keyword evidence="7" id="KW-0249">Electron transport</keyword>
<comment type="function">
    <text evidence="11">Subunits I and II form the functional core of the enzyme complex. Electrons originating in cytochrome c are transferred via heme a and Cu(A) to the binuclear center formed by heme a3 and Cu(B).</text>
</comment>
<comment type="catalytic activity">
    <reaction evidence="13">
        <text>4 Fe(II)-[cytochrome c] + O2 + 8 H(+)(in) = 4 Fe(III)-[cytochrome c] + 2 H2O + 4 H(+)(out)</text>
        <dbReference type="Rhea" id="RHEA:11436"/>
        <dbReference type="Rhea" id="RHEA-COMP:10350"/>
        <dbReference type="Rhea" id="RHEA-COMP:14399"/>
        <dbReference type="ChEBI" id="CHEBI:15377"/>
        <dbReference type="ChEBI" id="CHEBI:15378"/>
        <dbReference type="ChEBI" id="CHEBI:15379"/>
        <dbReference type="ChEBI" id="CHEBI:29033"/>
        <dbReference type="ChEBI" id="CHEBI:29034"/>
        <dbReference type="EC" id="7.1.1.9"/>
    </reaction>
</comment>
<evidence type="ECO:0000256" key="9">
    <source>
        <dbReference type="ARBA" id="ARBA00023008"/>
    </source>
</evidence>
<dbReference type="InterPro" id="IPR001505">
    <property type="entry name" value="Copper_CuA"/>
</dbReference>
<feature type="transmembrane region" description="Helical" evidence="14">
    <location>
        <begin position="53"/>
        <end position="75"/>
    </location>
</feature>
<evidence type="ECO:0000256" key="4">
    <source>
        <dbReference type="ARBA" id="ARBA00022660"/>
    </source>
</evidence>
<dbReference type="GO" id="GO:0004129">
    <property type="term" value="F:cytochrome-c oxidase activity"/>
    <property type="evidence" value="ECO:0007669"/>
    <property type="project" value="UniProtKB-EC"/>
</dbReference>
<evidence type="ECO:0000313" key="17">
    <source>
        <dbReference type="Proteomes" id="UP000323258"/>
    </source>
</evidence>
<dbReference type="CDD" id="cd04213">
    <property type="entry name" value="CuRO_CcO_Caa3_II"/>
    <property type="match status" value="1"/>
</dbReference>
<dbReference type="PANTHER" id="PTHR22888:SF9">
    <property type="entry name" value="CYTOCHROME C OXIDASE SUBUNIT 2"/>
    <property type="match status" value="1"/>
</dbReference>
<dbReference type="OrthoDB" id="9781261at2"/>
<keyword evidence="17" id="KW-1185">Reference proteome</keyword>
<dbReference type="Gene3D" id="2.60.40.420">
    <property type="entry name" value="Cupredoxins - blue copper proteins"/>
    <property type="match status" value="1"/>
</dbReference>
<keyword evidence="5 14" id="KW-0812">Transmembrane</keyword>
<evidence type="ECO:0000256" key="14">
    <source>
        <dbReference type="SAM" id="Phobius"/>
    </source>
</evidence>
<keyword evidence="4" id="KW-0679">Respiratory chain</keyword>
<evidence type="ECO:0000256" key="7">
    <source>
        <dbReference type="ARBA" id="ARBA00022982"/>
    </source>
</evidence>
<keyword evidence="16" id="KW-0560">Oxidoreductase</keyword>
<keyword evidence="8 14" id="KW-1133">Transmembrane helix</keyword>